<evidence type="ECO:0000256" key="4">
    <source>
        <dbReference type="ARBA" id="ARBA00022989"/>
    </source>
</evidence>
<feature type="compositionally biased region" description="Polar residues" evidence="6">
    <location>
        <begin position="450"/>
        <end position="490"/>
    </location>
</feature>
<feature type="compositionally biased region" description="Polar residues" evidence="6">
    <location>
        <begin position="170"/>
        <end position="185"/>
    </location>
</feature>
<keyword evidence="5 7" id="KW-0472">Membrane</keyword>
<dbReference type="FunFam" id="1.20.58.340:FF:000008">
    <property type="entry name" value="CorA family metal ion transporter"/>
    <property type="match status" value="1"/>
</dbReference>
<feature type="region of interest" description="Disordered" evidence="6">
    <location>
        <begin position="305"/>
        <end position="332"/>
    </location>
</feature>
<dbReference type="Proteomes" id="UP001303373">
    <property type="component" value="Chromosome 4"/>
</dbReference>
<dbReference type="AlphaFoldDB" id="A0AAQ3M1W8"/>
<protein>
    <submittedName>
        <fullName evidence="8">Metal ion transporter c17a12.14</fullName>
    </submittedName>
</protein>
<keyword evidence="9" id="KW-1185">Reference proteome</keyword>
<keyword evidence="4 7" id="KW-1133">Transmembrane helix</keyword>
<feature type="compositionally biased region" description="Acidic residues" evidence="6">
    <location>
        <begin position="427"/>
        <end position="437"/>
    </location>
</feature>
<dbReference type="GO" id="GO:0015095">
    <property type="term" value="F:magnesium ion transmembrane transporter activity"/>
    <property type="evidence" value="ECO:0007669"/>
    <property type="project" value="InterPro"/>
</dbReference>
<feature type="compositionally biased region" description="Basic residues" evidence="6">
    <location>
        <begin position="28"/>
        <end position="43"/>
    </location>
</feature>
<accession>A0AAQ3M1W8</accession>
<feature type="region of interest" description="Disordered" evidence="6">
    <location>
        <begin position="425"/>
        <end position="500"/>
    </location>
</feature>
<dbReference type="Pfam" id="PF01544">
    <property type="entry name" value="CorA"/>
    <property type="match status" value="1"/>
</dbReference>
<dbReference type="SUPFAM" id="SSF143865">
    <property type="entry name" value="CorA soluble domain-like"/>
    <property type="match status" value="1"/>
</dbReference>
<feature type="transmembrane region" description="Helical" evidence="7">
    <location>
        <begin position="805"/>
        <end position="824"/>
    </location>
</feature>
<dbReference type="PANTHER" id="PTHR21535:SF51">
    <property type="entry name" value="MANGANESE RESISTANCE PROTEIN MNR2"/>
    <property type="match status" value="1"/>
</dbReference>
<feature type="region of interest" description="Disordered" evidence="6">
    <location>
        <begin position="268"/>
        <end position="289"/>
    </location>
</feature>
<reference evidence="8 9" key="1">
    <citation type="submission" date="2023-11" db="EMBL/GenBank/DDBJ databases">
        <title>An acidophilic fungus is an integral part of prey digestion in a carnivorous sundew plant.</title>
        <authorList>
            <person name="Tsai I.J."/>
        </authorList>
    </citation>
    <scope>NUCLEOTIDE SEQUENCE [LARGE SCALE GENOMIC DNA]</scope>
    <source>
        <strain evidence="8">169a</strain>
    </source>
</reference>
<dbReference type="InterPro" id="IPR002523">
    <property type="entry name" value="MgTranspt_CorA/ZnTranspt_ZntB"/>
</dbReference>
<evidence type="ECO:0000256" key="1">
    <source>
        <dbReference type="ARBA" id="ARBA00004141"/>
    </source>
</evidence>
<comment type="subcellular location">
    <subcellularLocation>
        <location evidence="1">Membrane</location>
        <topology evidence="1">Multi-pass membrane protein</topology>
    </subcellularLocation>
</comment>
<feature type="compositionally biased region" description="Basic and acidic residues" evidence="6">
    <location>
        <begin position="1"/>
        <end position="10"/>
    </location>
</feature>
<evidence type="ECO:0000313" key="8">
    <source>
        <dbReference type="EMBL" id="WPH00192.1"/>
    </source>
</evidence>
<dbReference type="GO" id="GO:0000329">
    <property type="term" value="C:fungal-type vacuole membrane"/>
    <property type="evidence" value="ECO:0007669"/>
    <property type="project" value="TreeGrafter"/>
</dbReference>
<dbReference type="CDD" id="cd12829">
    <property type="entry name" value="Alr1p-like"/>
    <property type="match status" value="1"/>
</dbReference>
<evidence type="ECO:0000256" key="5">
    <source>
        <dbReference type="ARBA" id="ARBA00023136"/>
    </source>
</evidence>
<sequence length="831" mass="93013">MSTRDDDMARLARTATNSTNPNSGAAAPKKKKHRAGKKKKSNRRQSFAAPSETTEDAGETQQRPNLLNLPSQRTQNSGFYRLQTGQGSNSSLASEALLDHREHDSRRARRQSVGGFGRPSLSYNARHRSSTAATQTPALARSRLGHAERAISEDEEDHNATDRTPLLGGNAQTPSKPGLSRSNSGIIHGSHGTNRQRRGSVASKASSRRRVDIASRNPVGIEEEDENYDVNNPPSVPGSPRIGSLDDIMISDLDSSAHERGRDAVITIDDDENDGRRYSSSSPGGMRRRPTVADLAEMDVCFPGDGGLSEIGEDEEQRRSTAGSTRSRRRRTRQWPDLEILDEWSREEKEERTHQELIRSKKIKEPAMVGGRLRASKTTWHREVAEAPFRFTYFNELFDGTIHAQTISDLLQDGATFEDLFRPEPAELSDDSDDEENPNALERPHHGLSNKVQGGQQSNGAPSDVRSPSVSKSNTGTNTPSGRASHTPTLRPSAESAPKRYGSRPTFWLDVLNPTDMEMKVISKAFGIHQLTTEDILMEEPREKVELFSNYYFVNYRSFEQDKDDEDYMEPVNMYVVVFRDGVITFHQTMTPHPANVRRRIRQLNDYMSPTADWISYAIIDDVTDVYAPLVEQIEAEVDQIDDDILYMHTAPILKEHNPKSNSQSDVNDGGDMLRRVGECRKKVMGLYRLLGNKADVIKGFAKRCNEQWEVAPRSEIGLYLGDIQDHIVTMTGNLSHYENLLSRAHSNYLAQINIRMNERAEQTADILGKLTVVGTIVLPMNIITGMWGMNVWVPGQDIEDDLTWFWSITAGLVAFGLTSYFVAKKVYGIV</sequence>
<dbReference type="Gene3D" id="1.20.58.340">
    <property type="entry name" value="Magnesium transport protein CorA, transmembrane region"/>
    <property type="match status" value="2"/>
</dbReference>
<feature type="compositionally biased region" description="Polar residues" evidence="6">
    <location>
        <begin position="14"/>
        <end position="23"/>
    </location>
</feature>
<proteinExistence type="inferred from homology"/>
<dbReference type="SUPFAM" id="SSF144083">
    <property type="entry name" value="Magnesium transport protein CorA, transmembrane region"/>
    <property type="match status" value="1"/>
</dbReference>
<evidence type="ECO:0000256" key="2">
    <source>
        <dbReference type="ARBA" id="ARBA00009765"/>
    </source>
</evidence>
<evidence type="ECO:0000256" key="3">
    <source>
        <dbReference type="ARBA" id="ARBA00022692"/>
    </source>
</evidence>
<dbReference type="InterPro" id="IPR045863">
    <property type="entry name" value="CorA_TM1_TM2"/>
</dbReference>
<dbReference type="Gene3D" id="3.30.460.20">
    <property type="entry name" value="CorA soluble domain-like"/>
    <property type="match status" value="1"/>
</dbReference>
<evidence type="ECO:0000256" key="6">
    <source>
        <dbReference type="SAM" id="MobiDB-lite"/>
    </source>
</evidence>
<gene>
    <name evidence="8" type="ORF">R9X50_00301500</name>
</gene>
<dbReference type="InterPro" id="IPR045861">
    <property type="entry name" value="CorA_cytoplasmic_dom"/>
</dbReference>
<keyword evidence="3 7" id="KW-0812">Transmembrane</keyword>
<feature type="transmembrane region" description="Helical" evidence="7">
    <location>
        <begin position="767"/>
        <end position="785"/>
    </location>
</feature>
<dbReference type="FunFam" id="1.20.58.340:FF:000014">
    <property type="entry name" value="CorA family metal ion transporter"/>
    <property type="match status" value="1"/>
</dbReference>
<dbReference type="PANTHER" id="PTHR21535">
    <property type="entry name" value="MAGNESIUM AND COBALT TRANSPORT PROTEIN/MITOCHONDRIAL IMPORT INNER MEMBRANE TRANSLOCASE SUBUNIT TIM8"/>
    <property type="match status" value="1"/>
</dbReference>
<name>A0AAQ3M1W8_9PEZI</name>
<organism evidence="8 9">
    <name type="scientific">Acrodontium crateriforme</name>
    <dbReference type="NCBI Taxonomy" id="150365"/>
    <lineage>
        <taxon>Eukaryota</taxon>
        <taxon>Fungi</taxon>
        <taxon>Dikarya</taxon>
        <taxon>Ascomycota</taxon>
        <taxon>Pezizomycotina</taxon>
        <taxon>Dothideomycetes</taxon>
        <taxon>Dothideomycetidae</taxon>
        <taxon>Mycosphaerellales</taxon>
        <taxon>Teratosphaeriaceae</taxon>
        <taxon>Acrodontium</taxon>
    </lineage>
</organism>
<feature type="compositionally biased region" description="Polar residues" evidence="6">
    <location>
        <begin position="59"/>
        <end position="93"/>
    </location>
</feature>
<evidence type="ECO:0000256" key="7">
    <source>
        <dbReference type="SAM" id="Phobius"/>
    </source>
</evidence>
<dbReference type="InterPro" id="IPR044089">
    <property type="entry name" value="Alr1-like"/>
</dbReference>
<feature type="region of interest" description="Disordered" evidence="6">
    <location>
        <begin position="1"/>
        <end position="246"/>
    </location>
</feature>
<comment type="similarity">
    <text evidence="2">Belongs to the CorA metal ion transporter (MIT) (TC 1.A.35) family.</text>
</comment>
<dbReference type="EMBL" id="CP138583">
    <property type="protein sequence ID" value="WPH00192.1"/>
    <property type="molecule type" value="Genomic_DNA"/>
</dbReference>
<evidence type="ECO:0000313" key="9">
    <source>
        <dbReference type="Proteomes" id="UP001303373"/>
    </source>
</evidence>
<dbReference type="GO" id="GO:0010961">
    <property type="term" value="P:intracellular magnesium ion homeostasis"/>
    <property type="evidence" value="ECO:0007669"/>
    <property type="project" value="TreeGrafter"/>
</dbReference>